<organism evidence="2 3">
    <name type="scientific">Thermococcus eurythermalis</name>
    <dbReference type="NCBI Taxonomy" id="1505907"/>
    <lineage>
        <taxon>Archaea</taxon>
        <taxon>Methanobacteriati</taxon>
        <taxon>Methanobacteriota</taxon>
        <taxon>Thermococci</taxon>
        <taxon>Thermococcales</taxon>
        <taxon>Thermococcaceae</taxon>
        <taxon>Thermococcus</taxon>
    </lineage>
</organism>
<keyword evidence="1" id="KW-0812">Transmembrane</keyword>
<feature type="transmembrane region" description="Helical" evidence="1">
    <location>
        <begin position="49"/>
        <end position="69"/>
    </location>
</feature>
<protein>
    <submittedName>
        <fullName evidence="2">Uncharacterized protein</fullName>
    </submittedName>
</protein>
<evidence type="ECO:0000313" key="2">
    <source>
        <dbReference type="EMBL" id="AIU70419.1"/>
    </source>
</evidence>
<feature type="transmembrane region" description="Helical" evidence="1">
    <location>
        <begin position="7"/>
        <end position="29"/>
    </location>
</feature>
<name>A0A097QVB0_9EURY</name>
<reference evidence="2 3" key="1">
    <citation type="journal article" date="2015" name="Int. J. Syst. Evol. Microbiol.">
        <title>Thermococcus eurythermalis sp. nov., a conditional piezophilic hyperthermophilic archaeon with a wide temperature range isolated from an oil-immersed chimney in the Guaymas Basin.</title>
        <authorList>
            <person name="Zhao W."/>
            <person name="Zeng X."/>
            <person name="Xiao X."/>
        </authorList>
    </citation>
    <scope>NUCLEOTIDE SEQUENCE [LARGE SCALE GENOMIC DNA]</scope>
    <source>
        <strain evidence="2 3">A501</strain>
    </source>
</reference>
<dbReference type="AlphaFoldDB" id="A0A097QVB0"/>
<dbReference type="Proteomes" id="UP000029980">
    <property type="component" value="Chromosome"/>
</dbReference>
<dbReference type="EMBL" id="CP008887">
    <property type="protein sequence ID" value="AIU70419.1"/>
    <property type="molecule type" value="Genomic_DNA"/>
</dbReference>
<evidence type="ECO:0000313" key="3">
    <source>
        <dbReference type="Proteomes" id="UP000029980"/>
    </source>
</evidence>
<feature type="transmembrane region" description="Helical" evidence="1">
    <location>
        <begin position="76"/>
        <end position="95"/>
    </location>
</feature>
<dbReference type="KEGG" id="teu:TEU_08785"/>
<sequence>MKLRSLLYPFLFPAWEFLLIVLLPPDYYVGASCLQTHPHPICSFHFRPSPAFILLVIAPFIVSILLGLWKKWDEPIAFGIPALAVVLVTLLLLYIFEKSWIPFTGAGIASVVLYGGLYRRINCSAKGREKWVWLTVSLIISFILCIMVWSGISGAV</sequence>
<accession>A0A097QVB0</accession>
<dbReference type="OrthoDB" id="94128at2157"/>
<dbReference type="HOGENOM" id="CLU_1682791_0_0_2"/>
<proteinExistence type="predicted"/>
<keyword evidence="1" id="KW-1133">Transmembrane helix</keyword>
<feature type="transmembrane region" description="Helical" evidence="1">
    <location>
        <begin position="131"/>
        <end position="152"/>
    </location>
</feature>
<keyword evidence="1" id="KW-0472">Membrane</keyword>
<dbReference type="STRING" id="1505907.TEU_08785"/>
<keyword evidence="3" id="KW-1185">Reference proteome</keyword>
<gene>
    <name evidence="2" type="ORF">TEU_08785</name>
</gene>
<feature type="transmembrane region" description="Helical" evidence="1">
    <location>
        <begin position="101"/>
        <end position="119"/>
    </location>
</feature>
<evidence type="ECO:0000256" key="1">
    <source>
        <dbReference type="SAM" id="Phobius"/>
    </source>
</evidence>